<dbReference type="Pfam" id="PF13927">
    <property type="entry name" value="Ig_3"/>
    <property type="match status" value="3"/>
</dbReference>
<dbReference type="SMART" id="SM00408">
    <property type="entry name" value="IGc2"/>
    <property type="match status" value="3"/>
</dbReference>
<dbReference type="InterPro" id="IPR007110">
    <property type="entry name" value="Ig-like_dom"/>
</dbReference>
<dbReference type="RefSeq" id="XP_022651663.1">
    <property type="nucleotide sequence ID" value="XM_022795928.1"/>
</dbReference>
<dbReference type="InParanoid" id="A0A7M7JK73"/>
<evidence type="ECO:0000256" key="3">
    <source>
        <dbReference type="ARBA" id="ARBA00023157"/>
    </source>
</evidence>
<sequence length="387" mass="42631">MNAVVVICGILLAPTTTAQAPPEITPFKLPPDLVEGRRLSLFCSLTIGTPPISFSWAKDGYAVGSLPGIKVFHVDEYQNVLQIENVSVDHVGNYTCSAKNAFGTDQMSVRLALKFKPRWTMSNIEQDKKILTAVAGQSLAVDCSAVSYPAPTIKILKGNRELNSGGPHQLQLGVMTIKRVEPADKGEYTCVAENVLGKIQKTLFIALSAPPDINPYKIPDDLAEGKRLSIMCSVSSGTPPISFSWYKDGNPITNLTGVKIAHIDDFQDQLQIESLSRDHVGNYTCNAKNIYGAARIAVQVVMKFAPKWLLDQQDTATVTRIVGETVEINCRSNGHPTPDIKIYKGSREILLDERIQRNLGLLVIRRYHQKLHSTVYLTTWKKAKGFP</sequence>
<evidence type="ECO:0000313" key="8">
    <source>
        <dbReference type="EnsemblMetazoa" id="XP_022651663"/>
    </source>
</evidence>
<evidence type="ECO:0000313" key="9">
    <source>
        <dbReference type="Proteomes" id="UP000594260"/>
    </source>
</evidence>
<dbReference type="GO" id="GO:0005886">
    <property type="term" value="C:plasma membrane"/>
    <property type="evidence" value="ECO:0007669"/>
    <property type="project" value="TreeGrafter"/>
</dbReference>
<evidence type="ECO:0000256" key="4">
    <source>
        <dbReference type="ARBA" id="ARBA00023180"/>
    </source>
</evidence>
<dbReference type="InterPro" id="IPR013783">
    <property type="entry name" value="Ig-like_fold"/>
</dbReference>
<feature type="domain" description="Ig-like" evidence="7">
    <location>
        <begin position="22"/>
        <end position="112"/>
    </location>
</feature>
<keyword evidence="2" id="KW-0472">Membrane</keyword>
<dbReference type="InterPro" id="IPR003598">
    <property type="entry name" value="Ig_sub2"/>
</dbReference>
<dbReference type="InterPro" id="IPR036179">
    <property type="entry name" value="Ig-like_dom_sf"/>
</dbReference>
<name>A0A7M7JK73_VARDE</name>
<evidence type="ECO:0000259" key="7">
    <source>
        <dbReference type="PROSITE" id="PS50835"/>
    </source>
</evidence>
<feature type="chain" id="PRO_5029713173" description="Ig-like domain-containing protein" evidence="6">
    <location>
        <begin position="19"/>
        <end position="387"/>
    </location>
</feature>
<dbReference type="AlphaFoldDB" id="A0A7M7JK73"/>
<evidence type="ECO:0000256" key="1">
    <source>
        <dbReference type="ARBA" id="ARBA00004479"/>
    </source>
</evidence>
<feature type="domain" description="Ig-like" evidence="7">
    <location>
        <begin position="117"/>
        <end position="206"/>
    </location>
</feature>
<dbReference type="InterPro" id="IPR003599">
    <property type="entry name" value="Ig_sub"/>
</dbReference>
<dbReference type="Gene3D" id="2.60.40.10">
    <property type="entry name" value="Immunoglobulins"/>
    <property type="match status" value="4"/>
</dbReference>
<protein>
    <recommendedName>
        <fullName evidence="7">Ig-like domain-containing protein</fullName>
    </recommendedName>
</protein>
<proteinExistence type="predicted"/>
<dbReference type="PROSITE" id="PS50835">
    <property type="entry name" value="IG_LIKE"/>
    <property type="match status" value="3"/>
</dbReference>
<dbReference type="Proteomes" id="UP000594260">
    <property type="component" value="Unplaced"/>
</dbReference>
<dbReference type="GeneID" id="111246398"/>
<comment type="subcellular location">
    <subcellularLocation>
        <location evidence="1">Membrane</location>
        <topology evidence="1">Single-pass type I membrane protein</topology>
    </subcellularLocation>
</comment>
<keyword evidence="5" id="KW-0393">Immunoglobulin domain</keyword>
<dbReference type="GO" id="GO:0050839">
    <property type="term" value="F:cell adhesion molecule binding"/>
    <property type="evidence" value="ECO:0007669"/>
    <property type="project" value="TreeGrafter"/>
</dbReference>
<evidence type="ECO:0000256" key="6">
    <source>
        <dbReference type="SAM" id="SignalP"/>
    </source>
</evidence>
<evidence type="ECO:0000256" key="5">
    <source>
        <dbReference type="ARBA" id="ARBA00023319"/>
    </source>
</evidence>
<keyword evidence="6" id="KW-0732">Signal</keyword>
<keyword evidence="3" id="KW-1015">Disulfide bond</keyword>
<evidence type="ECO:0000256" key="2">
    <source>
        <dbReference type="ARBA" id="ARBA00023136"/>
    </source>
</evidence>
<feature type="signal peptide" evidence="6">
    <location>
        <begin position="1"/>
        <end position="18"/>
    </location>
</feature>
<organism evidence="8 9">
    <name type="scientific">Varroa destructor</name>
    <name type="common">Honeybee mite</name>
    <dbReference type="NCBI Taxonomy" id="109461"/>
    <lineage>
        <taxon>Eukaryota</taxon>
        <taxon>Metazoa</taxon>
        <taxon>Ecdysozoa</taxon>
        <taxon>Arthropoda</taxon>
        <taxon>Chelicerata</taxon>
        <taxon>Arachnida</taxon>
        <taxon>Acari</taxon>
        <taxon>Parasitiformes</taxon>
        <taxon>Mesostigmata</taxon>
        <taxon>Gamasina</taxon>
        <taxon>Dermanyssoidea</taxon>
        <taxon>Varroidae</taxon>
        <taxon>Varroa</taxon>
    </lineage>
</organism>
<dbReference type="InterPro" id="IPR051275">
    <property type="entry name" value="Cell_adhesion_signaling"/>
</dbReference>
<dbReference type="PANTHER" id="PTHR11640:SF158">
    <property type="entry name" value="V-SET AND IMMUNOGLOBULIN DOMAIN-CONTAINING PROTEIN 10-LIKE 2"/>
    <property type="match status" value="1"/>
</dbReference>
<keyword evidence="9" id="KW-1185">Reference proteome</keyword>
<reference evidence="8" key="1">
    <citation type="submission" date="2021-01" db="UniProtKB">
        <authorList>
            <consortium name="EnsemblMetazoa"/>
        </authorList>
    </citation>
    <scope>IDENTIFICATION</scope>
</reference>
<dbReference type="KEGG" id="vde:111246398"/>
<dbReference type="PANTHER" id="PTHR11640">
    <property type="entry name" value="NEPHRIN"/>
    <property type="match status" value="1"/>
</dbReference>
<dbReference type="OMA" id="VEINCRS"/>
<dbReference type="SUPFAM" id="SSF48726">
    <property type="entry name" value="Immunoglobulin"/>
    <property type="match status" value="4"/>
</dbReference>
<accession>A0A7M7JK73</accession>
<dbReference type="SMART" id="SM00409">
    <property type="entry name" value="IG"/>
    <property type="match status" value="3"/>
</dbReference>
<dbReference type="OrthoDB" id="6508186at2759"/>
<dbReference type="GO" id="GO:0098609">
    <property type="term" value="P:cell-cell adhesion"/>
    <property type="evidence" value="ECO:0007669"/>
    <property type="project" value="TreeGrafter"/>
</dbReference>
<dbReference type="GO" id="GO:0005911">
    <property type="term" value="C:cell-cell junction"/>
    <property type="evidence" value="ECO:0007669"/>
    <property type="project" value="TreeGrafter"/>
</dbReference>
<feature type="domain" description="Ig-like" evidence="7">
    <location>
        <begin position="211"/>
        <end position="303"/>
    </location>
</feature>
<keyword evidence="4" id="KW-0325">Glycoprotein</keyword>
<dbReference type="FunFam" id="2.60.40.10:FF:000333">
    <property type="entry name" value="Down syndrome cell adhesion molecule"/>
    <property type="match status" value="2"/>
</dbReference>
<dbReference type="EnsemblMetazoa" id="XM_022795928">
    <property type="protein sequence ID" value="XP_022651663"/>
    <property type="gene ID" value="LOC111246398"/>
</dbReference>